<organism evidence="9 10">
    <name type="scientific">Kurthia populi</name>
    <dbReference type="NCBI Taxonomy" id="1562132"/>
    <lineage>
        <taxon>Bacteria</taxon>
        <taxon>Bacillati</taxon>
        <taxon>Bacillota</taxon>
        <taxon>Bacilli</taxon>
        <taxon>Bacillales</taxon>
        <taxon>Caryophanaceae</taxon>
        <taxon>Kurthia</taxon>
    </lineage>
</organism>
<dbReference type="Gene3D" id="3.40.640.10">
    <property type="entry name" value="Type I PLP-dependent aspartate aminotransferase-like (Major domain)"/>
    <property type="match status" value="1"/>
</dbReference>
<evidence type="ECO:0000259" key="8">
    <source>
        <dbReference type="PROSITE" id="PS50949"/>
    </source>
</evidence>
<dbReference type="InterPro" id="IPR036390">
    <property type="entry name" value="WH_DNA-bd_sf"/>
</dbReference>
<feature type="domain" description="HTH gntR-type" evidence="8">
    <location>
        <begin position="12"/>
        <end position="80"/>
    </location>
</feature>
<evidence type="ECO:0000313" key="9">
    <source>
        <dbReference type="EMBL" id="MFD2870012.1"/>
    </source>
</evidence>
<dbReference type="InterPro" id="IPR051446">
    <property type="entry name" value="HTH_trans_reg/aminotransferase"/>
</dbReference>
<gene>
    <name evidence="9" type="ORF">ACFSY7_16080</name>
</gene>
<accession>A0ABW5Y3U6</accession>
<comment type="cofactor">
    <cofactor evidence="1">
        <name>pyridoxal 5'-phosphate</name>
        <dbReference type="ChEBI" id="CHEBI:597326"/>
    </cofactor>
</comment>
<keyword evidence="3 9" id="KW-0808">Transferase</keyword>
<evidence type="ECO:0000256" key="3">
    <source>
        <dbReference type="ARBA" id="ARBA00022576"/>
    </source>
</evidence>
<evidence type="ECO:0000256" key="1">
    <source>
        <dbReference type="ARBA" id="ARBA00001933"/>
    </source>
</evidence>
<keyword evidence="6" id="KW-0238">DNA-binding</keyword>
<dbReference type="InterPro" id="IPR015424">
    <property type="entry name" value="PyrdxlP-dep_Trfase"/>
</dbReference>
<comment type="similarity">
    <text evidence="2">In the C-terminal section; belongs to the class-I pyridoxal-phosphate-dependent aminotransferase family.</text>
</comment>
<proteinExistence type="inferred from homology"/>
<keyword evidence="3 9" id="KW-0032">Aminotransferase</keyword>
<dbReference type="CDD" id="cd07377">
    <property type="entry name" value="WHTH_GntR"/>
    <property type="match status" value="1"/>
</dbReference>
<dbReference type="InterPro" id="IPR015421">
    <property type="entry name" value="PyrdxlP-dep_Trfase_major"/>
</dbReference>
<sequence>MLIQLDRTQKGRFLYQEIYRQIKQLILNNELRANTKLPPKRELAQMLDVSTNSIANAYEQLLAEGYIYTIERVGYFIEEIEQFDINPNGTTAFPTHLREQPEPPKTWLSLSHMNSNARLFPMRKWLSCEAKVYDRYIEELGEMAHTQGPYVLRKNIAELIYATRGVKCEPEQIIVHATSQGLLERLIRILPENPSFAVENPGYARYYQLLKRHHIQAHLVPLDDAGIDVHHLEQLDAQLVIATPSHQFPTGTIMPISRRVELLNWASRQEDRYIIEDDYDSEFKYETNHVPSLQSMDYNHKVIYMGTFSKTLLPGIRVSYMVLPVKLLESYREMFPLEIQAVNTLVLYTLNEFIESGQYEKHLRKMTKHFEEVRSCLVAELTKQLGDQIIISDVPAGLHFLIEAKSARSYDEIEQQAAKHNVEVYTLKRFSLNPYPLIRENRFIIIGFAYIDMKDIPEAVRRLGCVLFDE</sequence>
<dbReference type="GO" id="GO:0008483">
    <property type="term" value="F:transaminase activity"/>
    <property type="evidence" value="ECO:0007669"/>
    <property type="project" value="UniProtKB-KW"/>
</dbReference>
<evidence type="ECO:0000256" key="2">
    <source>
        <dbReference type="ARBA" id="ARBA00005384"/>
    </source>
</evidence>
<dbReference type="EMBL" id="JBHUOR010000132">
    <property type="protein sequence ID" value="MFD2870012.1"/>
    <property type="molecule type" value="Genomic_DNA"/>
</dbReference>
<dbReference type="Proteomes" id="UP001597568">
    <property type="component" value="Unassembled WGS sequence"/>
</dbReference>
<dbReference type="PANTHER" id="PTHR46577">
    <property type="entry name" value="HTH-TYPE TRANSCRIPTIONAL REGULATORY PROTEIN GABR"/>
    <property type="match status" value="1"/>
</dbReference>
<dbReference type="Pfam" id="PF00392">
    <property type="entry name" value="GntR"/>
    <property type="match status" value="1"/>
</dbReference>
<keyword evidence="7" id="KW-0804">Transcription</keyword>
<keyword evidence="4" id="KW-0663">Pyridoxal phosphate</keyword>
<dbReference type="RefSeq" id="WP_380148691.1">
    <property type="nucleotide sequence ID" value="NZ_JBHUOR010000132.1"/>
</dbReference>
<dbReference type="PANTHER" id="PTHR46577:SF1">
    <property type="entry name" value="HTH-TYPE TRANSCRIPTIONAL REGULATORY PROTEIN GABR"/>
    <property type="match status" value="1"/>
</dbReference>
<name>A0ABW5Y3U6_9BACL</name>
<evidence type="ECO:0000313" key="10">
    <source>
        <dbReference type="Proteomes" id="UP001597568"/>
    </source>
</evidence>
<dbReference type="CDD" id="cd00609">
    <property type="entry name" value="AAT_like"/>
    <property type="match status" value="1"/>
</dbReference>
<dbReference type="InterPro" id="IPR004839">
    <property type="entry name" value="Aminotransferase_I/II_large"/>
</dbReference>
<evidence type="ECO:0000256" key="5">
    <source>
        <dbReference type="ARBA" id="ARBA00023015"/>
    </source>
</evidence>
<dbReference type="InterPro" id="IPR000524">
    <property type="entry name" value="Tscrpt_reg_HTH_GntR"/>
</dbReference>
<evidence type="ECO:0000256" key="4">
    <source>
        <dbReference type="ARBA" id="ARBA00022898"/>
    </source>
</evidence>
<keyword evidence="5" id="KW-0805">Transcription regulation</keyword>
<dbReference type="PROSITE" id="PS50949">
    <property type="entry name" value="HTH_GNTR"/>
    <property type="match status" value="1"/>
</dbReference>
<keyword evidence="10" id="KW-1185">Reference proteome</keyword>
<evidence type="ECO:0000256" key="6">
    <source>
        <dbReference type="ARBA" id="ARBA00023125"/>
    </source>
</evidence>
<protein>
    <submittedName>
        <fullName evidence="9">PLP-dependent aminotransferase family protein</fullName>
    </submittedName>
</protein>
<comment type="caution">
    <text evidence="9">The sequence shown here is derived from an EMBL/GenBank/DDBJ whole genome shotgun (WGS) entry which is preliminary data.</text>
</comment>
<dbReference type="SMART" id="SM00345">
    <property type="entry name" value="HTH_GNTR"/>
    <property type="match status" value="1"/>
</dbReference>
<dbReference type="SUPFAM" id="SSF46785">
    <property type="entry name" value="Winged helix' DNA-binding domain"/>
    <property type="match status" value="1"/>
</dbReference>
<dbReference type="SUPFAM" id="SSF53383">
    <property type="entry name" value="PLP-dependent transferases"/>
    <property type="match status" value="1"/>
</dbReference>
<reference evidence="10" key="1">
    <citation type="journal article" date="2019" name="Int. J. Syst. Evol. Microbiol.">
        <title>The Global Catalogue of Microorganisms (GCM) 10K type strain sequencing project: providing services to taxonomists for standard genome sequencing and annotation.</title>
        <authorList>
            <consortium name="The Broad Institute Genomics Platform"/>
            <consortium name="The Broad Institute Genome Sequencing Center for Infectious Disease"/>
            <person name="Wu L."/>
            <person name="Ma J."/>
        </authorList>
    </citation>
    <scope>NUCLEOTIDE SEQUENCE [LARGE SCALE GENOMIC DNA]</scope>
    <source>
        <strain evidence="10">KCTC 33522</strain>
    </source>
</reference>
<evidence type="ECO:0000256" key="7">
    <source>
        <dbReference type="ARBA" id="ARBA00023163"/>
    </source>
</evidence>
<dbReference type="Pfam" id="PF00155">
    <property type="entry name" value="Aminotran_1_2"/>
    <property type="match status" value="1"/>
</dbReference>
<dbReference type="Gene3D" id="1.10.10.10">
    <property type="entry name" value="Winged helix-like DNA-binding domain superfamily/Winged helix DNA-binding domain"/>
    <property type="match status" value="1"/>
</dbReference>
<dbReference type="InterPro" id="IPR036388">
    <property type="entry name" value="WH-like_DNA-bd_sf"/>
</dbReference>